<feature type="transmembrane region" description="Helical" evidence="5">
    <location>
        <begin position="125"/>
        <end position="148"/>
    </location>
</feature>
<keyword evidence="4 5" id="KW-0472">Membrane</keyword>
<feature type="transmembrane region" description="Helical" evidence="5">
    <location>
        <begin position="200"/>
        <end position="218"/>
    </location>
</feature>
<feature type="transmembrane region" description="Helical" evidence="5">
    <location>
        <begin position="69"/>
        <end position="91"/>
    </location>
</feature>
<dbReference type="AlphaFoldDB" id="A0A327ZWW2"/>
<dbReference type="RefSeq" id="WP_111714172.1">
    <property type="nucleotide sequence ID" value="NZ_JBHSSR010000001.1"/>
</dbReference>
<evidence type="ECO:0000256" key="3">
    <source>
        <dbReference type="ARBA" id="ARBA00022989"/>
    </source>
</evidence>
<organism evidence="6 7">
    <name type="scientific">Macrococcus epidermidis</name>
    <dbReference type="NCBI Taxonomy" id="1902580"/>
    <lineage>
        <taxon>Bacteria</taxon>
        <taxon>Bacillati</taxon>
        <taxon>Bacillota</taxon>
        <taxon>Bacilli</taxon>
        <taxon>Bacillales</taxon>
        <taxon>Staphylococcaceae</taxon>
        <taxon>Macrococcus</taxon>
    </lineage>
</organism>
<evidence type="ECO:0000256" key="4">
    <source>
        <dbReference type="ARBA" id="ARBA00023136"/>
    </source>
</evidence>
<evidence type="ECO:0000256" key="2">
    <source>
        <dbReference type="ARBA" id="ARBA00022692"/>
    </source>
</evidence>
<dbReference type="Pfam" id="PF01758">
    <property type="entry name" value="SBF"/>
    <property type="match status" value="1"/>
</dbReference>
<feature type="transmembrane region" description="Helical" evidence="5">
    <location>
        <begin position="33"/>
        <end position="49"/>
    </location>
</feature>
<dbReference type="InterPro" id="IPR002657">
    <property type="entry name" value="BilAc:Na_symport/Acr3"/>
</dbReference>
<dbReference type="Proteomes" id="UP000249808">
    <property type="component" value="Unassembled WGS sequence"/>
</dbReference>
<reference evidence="6 7" key="1">
    <citation type="journal article" date="2018" name="Front. Microbiol.">
        <title>Description and Comparative Genomics of Macrococcus caseolyticus subsp. hominis subsp. nov., Macrococcus goetzii sp. nov., Macrococcus epidermidis sp. nov., and Macrococcus bohemicus sp. nov., Novel Macrococci From Human Clinical Material With Virulence Potential and Suspected Uptake of Foreign DNA by Natural Transformation.</title>
        <authorList>
            <person name="Maslanova I."/>
            <person name="Wertheimer Z."/>
            <person name="Sedlacek I."/>
            <person name="Svec P."/>
            <person name="Indrakova A."/>
            <person name="Kovarovic V."/>
            <person name="Schumann P."/>
            <person name="Sproer C."/>
            <person name="Kralova S."/>
            <person name="Sedo O."/>
            <person name="Kristofova L."/>
            <person name="Vrbovska V."/>
            <person name="Fuzik T."/>
            <person name="Petras P."/>
            <person name="Zdrahal Z."/>
            <person name="Ruzickova V."/>
            <person name="Doskar J."/>
            <person name="Pantucek R."/>
        </authorList>
    </citation>
    <scope>NUCLEOTIDE SEQUENCE [LARGE SCALE GENOMIC DNA]</scope>
    <source>
        <strain evidence="6 7">01/688</strain>
    </source>
</reference>
<dbReference type="PANTHER" id="PTHR10361">
    <property type="entry name" value="SODIUM-BILE ACID COTRANSPORTER"/>
    <property type="match status" value="1"/>
</dbReference>
<evidence type="ECO:0000313" key="6">
    <source>
        <dbReference type="EMBL" id="RAK45994.1"/>
    </source>
</evidence>
<feature type="transmembrane region" description="Helical" evidence="5">
    <location>
        <begin position="224"/>
        <end position="245"/>
    </location>
</feature>
<evidence type="ECO:0000313" key="7">
    <source>
        <dbReference type="Proteomes" id="UP000249808"/>
    </source>
</evidence>
<proteinExistence type="predicted"/>
<keyword evidence="7" id="KW-1185">Reference proteome</keyword>
<feature type="transmembrane region" description="Helical" evidence="5">
    <location>
        <begin position="97"/>
        <end position="118"/>
    </location>
</feature>
<evidence type="ECO:0000256" key="1">
    <source>
        <dbReference type="ARBA" id="ARBA00004141"/>
    </source>
</evidence>
<gene>
    <name evidence="6" type="ORF">BHU61_00680</name>
</gene>
<feature type="transmembrane region" description="Helical" evidence="5">
    <location>
        <begin position="285"/>
        <end position="305"/>
    </location>
</feature>
<dbReference type="PANTHER" id="PTHR10361:SF28">
    <property type="entry name" value="P3 PROTEIN-RELATED"/>
    <property type="match status" value="1"/>
</dbReference>
<feature type="transmembrane region" description="Helical" evidence="5">
    <location>
        <begin position="257"/>
        <end position="279"/>
    </location>
</feature>
<dbReference type="GO" id="GO:0016020">
    <property type="term" value="C:membrane"/>
    <property type="evidence" value="ECO:0007669"/>
    <property type="project" value="UniProtKB-SubCell"/>
</dbReference>
<protein>
    <recommendedName>
        <fullName evidence="8">Bile acid:sodium symporter family protein</fullName>
    </recommendedName>
</protein>
<keyword evidence="2 5" id="KW-0812">Transmembrane</keyword>
<comment type="subcellular location">
    <subcellularLocation>
        <location evidence="1">Membrane</location>
        <topology evidence="1">Multi-pass membrane protein</topology>
    </subcellularLocation>
</comment>
<accession>A0A327ZWW2</accession>
<sequence>MIDLMNKFLQKNIALLTLISLSLGVIFDEFGHHFLIVVPYLFAFITFSGSMKMKFSDLNIFYKAPRDILFCMIVLHLIMPVLSYLIANLIFDDHLLVIGFVMLMCIPTGVTSIIWINVGRGDLPLGLAVVLLDTFLAPVIIPLTMHIVSGETVKINTSDLIMDLILMIVVPTIVAIVINEASHGKIPDKIGNRLNPFSRLALFGIIFVNGGAIAPYMKDFSIELVIIIAVVFVVVVSGYVISSVMSHFMQCSYARHVSITFLCGMRNISTGVIVATTYFPPKVALPVAFGMLFQQLLASIVSTQLEKKRPIKEHHLDVI</sequence>
<dbReference type="EMBL" id="PZJH01000001">
    <property type="protein sequence ID" value="RAK45994.1"/>
    <property type="molecule type" value="Genomic_DNA"/>
</dbReference>
<feature type="transmembrane region" description="Helical" evidence="5">
    <location>
        <begin position="160"/>
        <end position="179"/>
    </location>
</feature>
<name>A0A327ZWW2_9STAP</name>
<evidence type="ECO:0008006" key="8">
    <source>
        <dbReference type="Google" id="ProtNLM"/>
    </source>
</evidence>
<comment type="caution">
    <text evidence="6">The sequence shown here is derived from an EMBL/GenBank/DDBJ whole genome shotgun (WGS) entry which is preliminary data.</text>
</comment>
<keyword evidence="3 5" id="KW-1133">Transmembrane helix</keyword>
<dbReference type="Gene3D" id="1.20.1530.20">
    <property type="match status" value="1"/>
</dbReference>
<dbReference type="InterPro" id="IPR004710">
    <property type="entry name" value="Bilac:Na_transpt"/>
</dbReference>
<dbReference type="InterPro" id="IPR038770">
    <property type="entry name" value="Na+/solute_symporter_sf"/>
</dbReference>
<evidence type="ECO:0000256" key="5">
    <source>
        <dbReference type="SAM" id="Phobius"/>
    </source>
</evidence>